<keyword evidence="11" id="KW-0150">Chloroplast</keyword>
<dbReference type="InterPro" id="IPR007066">
    <property type="entry name" value="RNA_pol_Rpb1_3"/>
</dbReference>
<evidence type="ECO:0000313" key="11">
    <source>
        <dbReference type="EMBL" id="AZJ15993.1"/>
    </source>
</evidence>
<protein>
    <recommendedName>
        <fullName evidence="1">DNA-directed RNA polymerase</fullName>
        <ecNumber evidence="1">2.7.7.6</ecNumber>
    </recommendedName>
</protein>
<dbReference type="InterPro" id="IPR012756">
    <property type="entry name" value="DNA-dir_RpoC2_beta_pp"/>
</dbReference>
<feature type="domain" description="RNA polymerase Rpb1" evidence="8">
    <location>
        <begin position="7"/>
        <end position="61"/>
    </location>
</feature>
<keyword evidence="5" id="KW-0479">Metal-binding</keyword>
<dbReference type="InterPro" id="IPR045867">
    <property type="entry name" value="DNA-dir_RpoC_beta_prime"/>
</dbReference>
<dbReference type="Pfam" id="PF05000">
    <property type="entry name" value="RNA_pol_Rpb1_4"/>
    <property type="match status" value="1"/>
</dbReference>
<accession>A0A3Q8R192</accession>
<dbReference type="AlphaFoldDB" id="A0A3Q8R192"/>
<sequence length="1275" mass="147167">MLRKSKIFSNNIINKKELKKIIEWAFNNYGQRKAAYFVDQLKEMGFKYATKSGISISIEDLRIPASKVTLMQSATKEVFFTESRANNGAITEVERFQKIISIWNRTSEELKERLIDFLKKNDPLNSVYVMAFSGARGNISQVRQLIGMRGLMSDPNGQIIDRAITANFREGLSITDYIISSYGARKGLVDTAIKTADSGYLTRRLVEVAQSIIISQLDCQTKRGIVLQQDHKEEFMSTKELLYGRILASSICKPKTKEIIGFRNQLVTSSLIEQIIKFNIPKILIRSPLTCECRRSICQHCYGENLASGNLVELGETVGLIAAQSIGEPGTQLTMRTFHTGGVFTGQLTRQGRAECSGYVIFLPTLKVIPYRTSYGEDVVMSENQSSLKIINYANKDIKVKVESRTLILVNNHNYIKRNQVLFEAAPKIKDINLAQKEIKYIYVKEGGEIILERNGFPQNCESEDFTKRSKKNYIFWVLSGRVFSLSFNTNLKARKLEKIYKNQALAQSKIITTIGGFIYIYRCQLTQRVMGLKVQNCFQGQNNFKIFLENNNLEILHCKIYLSHNHEIILKPKLFQNRIFSIGFLQNNKYKTKTGGYFYISNYYKPNLLKSNEINKLNYKLKFGSTIFYIPEATIQTNTNKKDFRFKDGSYIERHQEIFPNYFATIAGFLKLEGEKQIKCVTIKPGEKYLLEDNIDFFRTLNEQVYFPGELVGNQFSIKVLSYLEIIVHNNNIYLYIRPIIRYEFTTLSYNKILKSNTFNITNLKINNFNLRVSSGQHIQIDEPIQILDSTITIDSFLQSNDTEVLFEFKEVKRKNSYIKVNLFYSQNFIFDNIIPNEIKKTDIFLNLIVEDNQFTDPYSILASFDTLIQFNNFVYTIKTKRNNIKSNMLLTTKSDYQEIFLDTHNHQYKQAQLIYRNSIFPNNVCIKNSGLLKSVIGNKITLHLGEPYFFSKGALIRKLPGDYIKKQENFGQLIYERLKTGDIVQGLPKIADILEARRPKVEALLSTRQSFIKAIKYTDELIIIITKPNRGYEYFTTPRSERLLIKKYESISIGQPLTEGPLNPHTLLHIYFHYFYSLGTLSIYESAYRSLKKLQIFLLMSVQDIYMSQGVIISGKHVELIVREMTHKVYIEYPGKTTFLPGDIIDLDQAQYINNSLKTRYKLGFRPILLGITKSSLKTDGFLAAASFQETTRVLTHAALQGKTDWLRGLKENAITGRLIPAGTGFYLDQDITYNKILLPNRLINKQNNLNLKKQLRSKQKQFKNLIKFKYNY</sequence>
<keyword evidence="7" id="KW-0804">Transcription</keyword>
<dbReference type="GO" id="GO:0006351">
    <property type="term" value="P:DNA-templated transcription"/>
    <property type="evidence" value="ECO:0007669"/>
    <property type="project" value="InterPro"/>
</dbReference>
<dbReference type="Pfam" id="PF04983">
    <property type="entry name" value="RNA_pol_Rpb1_3"/>
    <property type="match status" value="1"/>
</dbReference>
<evidence type="ECO:0000256" key="6">
    <source>
        <dbReference type="ARBA" id="ARBA00022833"/>
    </source>
</evidence>
<organism evidence="11">
    <name type="scientific">Sargassum confusum</name>
    <dbReference type="NCBI Taxonomy" id="74091"/>
    <lineage>
        <taxon>Eukaryota</taxon>
        <taxon>Sar</taxon>
        <taxon>Stramenopiles</taxon>
        <taxon>Ochrophyta</taxon>
        <taxon>PX clade</taxon>
        <taxon>Phaeophyceae</taxon>
        <taxon>Fucales</taxon>
        <taxon>Sargassaceae</taxon>
        <taxon>Sargassum</taxon>
    </lineage>
</organism>
<evidence type="ECO:0000256" key="3">
    <source>
        <dbReference type="ARBA" id="ARBA00022679"/>
    </source>
</evidence>
<dbReference type="InterPro" id="IPR007081">
    <property type="entry name" value="RNA_pol_Rpb1_5"/>
</dbReference>
<feature type="domain" description="RNA polymerase Rpb1" evidence="10">
    <location>
        <begin position="90"/>
        <end position="162"/>
    </location>
</feature>
<evidence type="ECO:0000256" key="2">
    <source>
        <dbReference type="ARBA" id="ARBA00022478"/>
    </source>
</evidence>
<dbReference type="SUPFAM" id="SSF64484">
    <property type="entry name" value="beta and beta-prime subunits of DNA dependent RNA-polymerase"/>
    <property type="match status" value="1"/>
</dbReference>
<feature type="domain" description="RNA polymerase Rpb1" evidence="9">
    <location>
        <begin position="171"/>
        <end position="1179"/>
    </location>
</feature>
<keyword evidence="3" id="KW-0808">Transferase</keyword>
<dbReference type="PANTHER" id="PTHR19376:SF68">
    <property type="entry name" value="DNA-DIRECTED RNA POLYMERASE SUBUNIT BETA"/>
    <property type="match status" value="1"/>
</dbReference>
<keyword evidence="4" id="KW-0548">Nucleotidyltransferase</keyword>
<dbReference type="PANTHER" id="PTHR19376">
    <property type="entry name" value="DNA-DIRECTED RNA POLYMERASE"/>
    <property type="match status" value="1"/>
</dbReference>
<dbReference type="Gene3D" id="2.40.50.100">
    <property type="match status" value="1"/>
</dbReference>
<keyword evidence="11" id="KW-0934">Plastid</keyword>
<evidence type="ECO:0000256" key="5">
    <source>
        <dbReference type="ARBA" id="ARBA00022723"/>
    </source>
</evidence>
<geneLocation type="chloroplast" evidence="11"/>
<dbReference type="GO" id="GO:0000428">
    <property type="term" value="C:DNA-directed RNA polymerase complex"/>
    <property type="evidence" value="ECO:0007669"/>
    <property type="project" value="UniProtKB-KW"/>
</dbReference>
<proteinExistence type="predicted"/>
<dbReference type="Gene3D" id="1.10.274.100">
    <property type="entry name" value="RNA polymerase Rpb1, domain 3"/>
    <property type="match status" value="1"/>
</dbReference>
<dbReference type="EMBL" id="MG459429">
    <property type="protein sequence ID" value="AZJ15993.1"/>
    <property type="molecule type" value="Genomic_DNA"/>
</dbReference>
<reference evidence="11" key="1">
    <citation type="journal article" date="2018" name="J. Appl. Phycol.">
        <title>Organelle genomes of Sargassum confusum (Fucales, Phaeophyceae): mtDNA vs cpDNA.</title>
        <authorList>
            <person name="Liu F."/>
            <person name="Pan J."/>
            <person name="Zhang Z."/>
            <person name="Moejes F.W."/>
        </authorList>
    </citation>
    <scope>NUCLEOTIDE SEQUENCE</scope>
    <source>
        <tissue evidence="11">Vegetative tissue</tissue>
    </source>
</reference>
<dbReference type="Gene3D" id="1.10.150.390">
    <property type="match status" value="1"/>
</dbReference>
<evidence type="ECO:0000259" key="8">
    <source>
        <dbReference type="Pfam" id="PF04983"/>
    </source>
</evidence>
<dbReference type="InterPro" id="IPR007083">
    <property type="entry name" value="RNA_pol_Rpb1_4"/>
</dbReference>
<name>A0A3Q8R192_9PHAE</name>
<dbReference type="GO" id="GO:0003677">
    <property type="term" value="F:DNA binding"/>
    <property type="evidence" value="ECO:0007669"/>
    <property type="project" value="InterPro"/>
</dbReference>
<evidence type="ECO:0000256" key="4">
    <source>
        <dbReference type="ARBA" id="ARBA00022695"/>
    </source>
</evidence>
<evidence type="ECO:0000259" key="9">
    <source>
        <dbReference type="Pfam" id="PF04998"/>
    </source>
</evidence>
<evidence type="ECO:0000256" key="7">
    <source>
        <dbReference type="ARBA" id="ARBA00023163"/>
    </source>
</evidence>
<dbReference type="InterPro" id="IPR038120">
    <property type="entry name" value="Rpb1_funnel_sf"/>
</dbReference>
<gene>
    <name evidence="11" type="primary">rpoC2</name>
    <name evidence="11" type="ORF">ScoCPG_p030</name>
</gene>
<dbReference type="Pfam" id="PF04998">
    <property type="entry name" value="RNA_pol_Rpb1_5"/>
    <property type="match status" value="1"/>
</dbReference>
<keyword evidence="2 11" id="KW-0240">DNA-directed RNA polymerase</keyword>
<dbReference type="GO" id="GO:0046872">
    <property type="term" value="F:metal ion binding"/>
    <property type="evidence" value="ECO:0007669"/>
    <property type="project" value="UniProtKB-KW"/>
</dbReference>
<dbReference type="CDD" id="cd02655">
    <property type="entry name" value="RNAP_beta'_C"/>
    <property type="match status" value="1"/>
</dbReference>
<evidence type="ECO:0000259" key="10">
    <source>
        <dbReference type="Pfam" id="PF05000"/>
    </source>
</evidence>
<dbReference type="Gene3D" id="1.10.132.30">
    <property type="match status" value="1"/>
</dbReference>
<evidence type="ECO:0000256" key="1">
    <source>
        <dbReference type="ARBA" id="ARBA00012418"/>
    </source>
</evidence>
<keyword evidence="6" id="KW-0862">Zinc</keyword>
<dbReference type="NCBIfam" id="TIGR02388">
    <property type="entry name" value="rpoC2_cyan"/>
    <property type="match status" value="1"/>
</dbReference>
<dbReference type="GO" id="GO:0003899">
    <property type="term" value="F:DNA-directed RNA polymerase activity"/>
    <property type="evidence" value="ECO:0007669"/>
    <property type="project" value="UniProtKB-EC"/>
</dbReference>
<dbReference type="EC" id="2.7.7.6" evidence="1"/>
<dbReference type="Gene3D" id="1.10.1790.20">
    <property type="match status" value="1"/>
</dbReference>
<dbReference type="InterPro" id="IPR042102">
    <property type="entry name" value="RNA_pol_Rpb1_3_sf"/>
</dbReference>